<protein>
    <submittedName>
        <fullName evidence="2">Uncharacterized protein</fullName>
    </submittedName>
</protein>
<evidence type="ECO:0000313" key="3">
    <source>
        <dbReference type="Proteomes" id="UP000729402"/>
    </source>
</evidence>
<evidence type="ECO:0000256" key="1">
    <source>
        <dbReference type="SAM" id="MobiDB-lite"/>
    </source>
</evidence>
<proteinExistence type="predicted"/>
<name>A0A8J5WXL1_ZIZPA</name>
<comment type="caution">
    <text evidence="2">The sequence shown here is derived from an EMBL/GenBank/DDBJ whole genome shotgun (WGS) entry which is preliminary data.</text>
</comment>
<reference evidence="2" key="2">
    <citation type="submission" date="2021-02" db="EMBL/GenBank/DDBJ databases">
        <authorList>
            <person name="Kimball J.A."/>
            <person name="Haas M.W."/>
            <person name="Macchietto M."/>
            <person name="Kono T."/>
            <person name="Duquette J."/>
            <person name="Shao M."/>
        </authorList>
    </citation>
    <scope>NUCLEOTIDE SEQUENCE</scope>
    <source>
        <tissue evidence="2">Fresh leaf tissue</tissue>
    </source>
</reference>
<dbReference type="Proteomes" id="UP000729402">
    <property type="component" value="Unassembled WGS sequence"/>
</dbReference>
<feature type="region of interest" description="Disordered" evidence="1">
    <location>
        <begin position="1"/>
        <end position="31"/>
    </location>
</feature>
<dbReference type="AlphaFoldDB" id="A0A8J5WXL1"/>
<keyword evidence="3" id="KW-1185">Reference proteome</keyword>
<gene>
    <name evidence="2" type="ORF">GUJ93_ZPchr0013g35812</name>
</gene>
<dbReference type="EMBL" id="JAAALK010000079">
    <property type="protein sequence ID" value="KAG8097097.1"/>
    <property type="molecule type" value="Genomic_DNA"/>
</dbReference>
<accession>A0A8J5WXL1</accession>
<evidence type="ECO:0000313" key="2">
    <source>
        <dbReference type="EMBL" id="KAG8097097.1"/>
    </source>
</evidence>
<organism evidence="2 3">
    <name type="scientific">Zizania palustris</name>
    <name type="common">Northern wild rice</name>
    <dbReference type="NCBI Taxonomy" id="103762"/>
    <lineage>
        <taxon>Eukaryota</taxon>
        <taxon>Viridiplantae</taxon>
        <taxon>Streptophyta</taxon>
        <taxon>Embryophyta</taxon>
        <taxon>Tracheophyta</taxon>
        <taxon>Spermatophyta</taxon>
        <taxon>Magnoliopsida</taxon>
        <taxon>Liliopsida</taxon>
        <taxon>Poales</taxon>
        <taxon>Poaceae</taxon>
        <taxon>BOP clade</taxon>
        <taxon>Oryzoideae</taxon>
        <taxon>Oryzeae</taxon>
        <taxon>Zizaniinae</taxon>
        <taxon>Zizania</taxon>
    </lineage>
</organism>
<sequence>MFQWLRDKGMNQSGPTTVEGEDGVGGDGVPAGAHDGDGDVLVVLVVAYAHLHEQKLHGLLLPLLAALHLGLRGIHGR</sequence>
<reference evidence="2" key="1">
    <citation type="journal article" date="2021" name="bioRxiv">
        <title>Whole Genome Assembly and Annotation of Northern Wild Rice, Zizania palustris L., Supports a Whole Genome Duplication in the Zizania Genus.</title>
        <authorList>
            <person name="Haas M."/>
            <person name="Kono T."/>
            <person name="Macchietto M."/>
            <person name="Millas R."/>
            <person name="McGilp L."/>
            <person name="Shao M."/>
            <person name="Duquette J."/>
            <person name="Hirsch C.N."/>
            <person name="Kimball J."/>
        </authorList>
    </citation>
    <scope>NUCLEOTIDE SEQUENCE</scope>
    <source>
        <tissue evidence="2">Fresh leaf tissue</tissue>
    </source>
</reference>